<dbReference type="InterPro" id="IPR029058">
    <property type="entry name" value="AB_hydrolase_fold"/>
</dbReference>
<feature type="transmembrane region" description="Helical" evidence="7">
    <location>
        <begin position="21"/>
        <end position="41"/>
    </location>
</feature>
<dbReference type="PANTHER" id="PTHR43142:SF1">
    <property type="entry name" value="CARBOXYLIC ESTER HYDROLASE"/>
    <property type="match status" value="1"/>
</dbReference>
<dbReference type="PROSITE" id="PS00122">
    <property type="entry name" value="CARBOXYLESTERASE_B_1"/>
    <property type="match status" value="1"/>
</dbReference>
<comment type="caution">
    <text evidence="9">The sequence shown here is derived from an EMBL/GenBank/DDBJ whole genome shotgun (WGS) entry which is preliminary data.</text>
</comment>
<keyword evidence="7" id="KW-0472">Membrane</keyword>
<gene>
    <name evidence="9" type="ORF">NQ318_000445</name>
</gene>
<keyword evidence="4" id="KW-1015">Disulfide bond</keyword>
<reference evidence="9" key="1">
    <citation type="journal article" date="2023" name="Insect Mol. Biol.">
        <title>Genome sequencing provides insights into the evolution of gene families encoding plant cell wall-degrading enzymes in longhorned beetles.</title>
        <authorList>
            <person name="Shin N.R."/>
            <person name="Okamura Y."/>
            <person name="Kirsch R."/>
            <person name="Pauchet Y."/>
        </authorList>
    </citation>
    <scope>NUCLEOTIDE SEQUENCE</scope>
    <source>
        <strain evidence="9">AMC_N1</strain>
    </source>
</reference>
<dbReference type="InterPro" id="IPR019826">
    <property type="entry name" value="Carboxylesterase_B_AS"/>
</dbReference>
<evidence type="ECO:0000313" key="10">
    <source>
        <dbReference type="Proteomes" id="UP001162162"/>
    </source>
</evidence>
<evidence type="ECO:0000256" key="1">
    <source>
        <dbReference type="ARBA" id="ARBA00005964"/>
    </source>
</evidence>
<dbReference type="EC" id="3.1.1.-" evidence="6"/>
<proteinExistence type="inferred from homology"/>
<dbReference type="Pfam" id="PF00135">
    <property type="entry name" value="COesterase"/>
    <property type="match status" value="1"/>
</dbReference>
<dbReference type="EMBL" id="JAPWTK010000041">
    <property type="protein sequence ID" value="KAJ8955013.1"/>
    <property type="molecule type" value="Genomic_DNA"/>
</dbReference>
<protein>
    <recommendedName>
        <fullName evidence="6">Carboxylic ester hydrolase</fullName>
        <ecNumber evidence="6">3.1.1.-</ecNumber>
    </recommendedName>
</protein>
<keyword evidence="10" id="KW-1185">Reference proteome</keyword>
<evidence type="ECO:0000256" key="5">
    <source>
        <dbReference type="ARBA" id="ARBA00023180"/>
    </source>
</evidence>
<evidence type="ECO:0000313" key="9">
    <source>
        <dbReference type="EMBL" id="KAJ8955013.1"/>
    </source>
</evidence>
<evidence type="ECO:0000256" key="4">
    <source>
        <dbReference type="ARBA" id="ARBA00023157"/>
    </source>
</evidence>
<dbReference type="SUPFAM" id="SSF53474">
    <property type="entry name" value="alpha/beta-Hydrolases"/>
    <property type="match status" value="1"/>
</dbReference>
<keyword evidence="5" id="KW-0325">Glycoprotein</keyword>
<keyword evidence="3 6" id="KW-0378">Hydrolase</keyword>
<keyword evidence="7" id="KW-0812">Transmembrane</keyword>
<dbReference type="AlphaFoldDB" id="A0AAV8YWG5"/>
<dbReference type="Gene3D" id="3.40.50.1820">
    <property type="entry name" value="alpha/beta hydrolase"/>
    <property type="match status" value="1"/>
</dbReference>
<dbReference type="PANTHER" id="PTHR43142">
    <property type="entry name" value="CARBOXYLIC ESTER HYDROLASE"/>
    <property type="match status" value="1"/>
</dbReference>
<accession>A0AAV8YWG5</accession>
<organism evidence="9 10">
    <name type="scientific">Aromia moschata</name>
    <dbReference type="NCBI Taxonomy" id="1265417"/>
    <lineage>
        <taxon>Eukaryota</taxon>
        <taxon>Metazoa</taxon>
        <taxon>Ecdysozoa</taxon>
        <taxon>Arthropoda</taxon>
        <taxon>Hexapoda</taxon>
        <taxon>Insecta</taxon>
        <taxon>Pterygota</taxon>
        <taxon>Neoptera</taxon>
        <taxon>Endopterygota</taxon>
        <taxon>Coleoptera</taxon>
        <taxon>Polyphaga</taxon>
        <taxon>Cucujiformia</taxon>
        <taxon>Chrysomeloidea</taxon>
        <taxon>Cerambycidae</taxon>
        <taxon>Cerambycinae</taxon>
        <taxon>Callichromatini</taxon>
        <taxon>Aromia</taxon>
    </lineage>
</organism>
<evidence type="ECO:0000259" key="8">
    <source>
        <dbReference type="Pfam" id="PF00135"/>
    </source>
</evidence>
<evidence type="ECO:0000256" key="3">
    <source>
        <dbReference type="ARBA" id="ARBA00022801"/>
    </source>
</evidence>
<dbReference type="GO" id="GO:0052689">
    <property type="term" value="F:carboxylic ester hydrolase activity"/>
    <property type="evidence" value="ECO:0007669"/>
    <property type="project" value="UniProtKB-KW"/>
</dbReference>
<feature type="domain" description="Carboxylesterase type B" evidence="8">
    <location>
        <begin position="40"/>
        <end position="402"/>
    </location>
</feature>
<keyword evidence="2" id="KW-0719">Serine esterase</keyword>
<comment type="similarity">
    <text evidence="1 6">Belongs to the type-B carboxylesterase/lipase family.</text>
</comment>
<name>A0AAV8YWG5_9CUCU</name>
<sequence>MANNNNSHSFPHRSLRGPKGLLFGVIIGVQLGIECTQYVILELPDGLVKGRVETTITNTSFYSFQGIPFAAPPINELRFKAPQPVEPWVDVLDATEEKNIVCFQVTSDRDEESEDCLFLNVFVTEYADSLPLPVMVFIYGGGFVEGSSESVNYGPQHFMEYGVIIVTFNYRVGPFGFFSTGDDAIPGNAGLKDQNMALQWIHTNIWRFGGDPEKVTVFGQSAGGASVSFRAGIAESGSFLSPWAYQRDQVAITYKTAGLIDPTYGNQSVSSSDLLEYLLTVPARDLDNASHIVASAESFDYNQLAQGFFYAPVVEHEHDGAFFTKTMFDRLKEGDINRVSLMTGIDSEECMFYADSEEYNNQLAAANDDVPSRLIPLDLHIEDEDAKSEVAKAITELYVANGTFADTPRKNHYVP</sequence>
<evidence type="ECO:0000256" key="6">
    <source>
        <dbReference type="RuleBase" id="RU361235"/>
    </source>
</evidence>
<evidence type="ECO:0000256" key="2">
    <source>
        <dbReference type="ARBA" id="ARBA00022487"/>
    </source>
</evidence>
<evidence type="ECO:0000256" key="7">
    <source>
        <dbReference type="SAM" id="Phobius"/>
    </source>
</evidence>
<dbReference type="Proteomes" id="UP001162162">
    <property type="component" value="Unassembled WGS sequence"/>
</dbReference>
<keyword evidence="7" id="KW-1133">Transmembrane helix</keyword>
<dbReference type="InterPro" id="IPR002018">
    <property type="entry name" value="CarbesteraseB"/>
</dbReference>